<dbReference type="AlphaFoldDB" id="A0A812KLA1"/>
<keyword evidence="3" id="KW-1185">Reference proteome</keyword>
<accession>A0A812KLA1</accession>
<sequence length="116" mass="12185">MLIVGYGGRQVQRDLAAEGEPAPQANGPQPPLSPPLDGNIKAACPPAPRPPREVSKLAQVAQARLCALCIGTVHSLTCSSVMQLGTGTDAREIYLTIKALPSEPWAAALRKAELLH</sequence>
<evidence type="ECO:0000256" key="1">
    <source>
        <dbReference type="SAM" id="MobiDB-lite"/>
    </source>
</evidence>
<organism evidence="2 3">
    <name type="scientific">Symbiodinium natans</name>
    <dbReference type="NCBI Taxonomy" id="878477"/>
    <lineage>
        <taxon>Eukaryota</taxon>
        <taxon>Sar</taxon>
        <taxon>Alveolata</taxon>
        <taxon>Dinophyceae</taxon>
        <taxon>Suessiales</taxon>
        <taxon>Symbiodiniaceae</taxon>
        <taxon>Symbiodinium</taxon>
    </lineage>
</organism>
<reference evidence="2" key="1">
    <citation type="submission" date="2021-02" db="EMBL/GenBank/DDBJ databases">
        <authorList>
            <person name="Dougan E. K."/>
            <person name="Rhodes N."/>
            <person name="Thang M."/>
            <person name="Chan C."/>
        </authorList>
    </citation>
    <scope>NUCLEOTIDE SEQUENCE</scope>
</reference>
<proteinExistence type="predicted"/>
<protein>
    <submittedName>
        <fullName evidence="2">Uncharacterized protein</fullName>
    </submittedName>
</protein>
<evidence type="ECO:0000313" key="2">
    <source>
        <dbReference type="EMBL" id="CAE7229344.1"/>
    </source>
</evidence>
<feature type="region of interest" description="Disordered" evidence="1">
    <location>
        <begin position="13"/>
        <end position="51"/>
    </location>
</feature>
<gene>
    <name evidence="2" type="ORF">SNAT2548_LOCUS9210</name>
</gene>
<dbReference type="Proteomes" id="UP000604046">
    <property type="component" value="Unassembled WGS sequence"/>
</dbReference>
<evidence type="ECO:0000313" key="3">
    <source>
        <dbReference type="Proteomes" id="UP000604046"/>
    </source>
</evidence>
<dbReference type="EMBL" id="CAJNDS010000707">
    <property type="protein sequence ID" value="CAE7229344.1"/>
    <property type="molecule type" value="Genomic_DNA"/>
</dbReference>
<comment type="caution">
    <text evidence="2">The sequence shown here is derived from an EMBL/GenBank/DDBJ whole genome shotgun (WGS) entry which is preliminary data.</text>
</comment>
<name>A0A812KLA1_9DINO</name>